<dbReference type="AlphaFoldDB" id="A0AAV5IE59"/>
<comment type="caution">
    <text evidence="1">The sequence shown here is derived from an EMBL/GenBank/DDBJ whole genome shotgun (WGS) entry which is preliminary data.</text>
</comment>
<dbReference type="Proteomes" id="UP001054252">
    <property type="component" value="Unassembled WGS sequence"/>
</dbReference>
<protein>
    <submittedName>
        <fullName evidence="1">Uncharacterized protein</fullName>
    </submittedName>
</protein>
<reference evidence="1 2" key="1">
    <citation type="journal article" date="2021" name="Commun. Biol.">
        <title>The genome of Shorea leprosula (Dipterocarpaceae) highlights the ecological relevance of drought in aseasonal tropical rainforests.</title>
        <authorList>
            <person name="Ng K.K.S."/>
            <person name="Kobayashi M.J."/>
            <person name="Fawcett J.A."/>
            <person name="Hatakeyama M."/>
            <person name="Paape T."/>
            <person name="Ng C.H."/>
            <person name="Ang C.C."/>
            <person name="Tnah L.H."/>
            <person name="Lee C.T."/>
            <person name="Nishiyama T."/>
            <person name="Sese J."/>
            <person name="O'Brien M.J."/>
            <person name="Copetti D."/>
            <person name="Mohd Noor M.I."/>
            <person name="Ong R.C."/>
            <person name="Putra M."/>
            <person name="Sireger I.Z."/>
            <person name="Indrioko S."/>
            <person name="Kosugi Y."/>
            <person name="Izuno A."/>
            <person name="Isagi Y."/>
            <person name="Lee S.L."/>
            <person name="Shimizu K.K."/>
        </authorList>
    </citation>
    <scope>NUCLEOTIDE SEQUENCE [LARGE SCALE GENOMIC DNA]</scope>
    <source>
        <strain evidence="1">214</strain>
    </source>
</reference>
<organism evidence="1 2">
    <name type="scientific">Rubroshorea leprosula</name>
    <dbReference type="NCBI Taxonomy" id="152421"/>
    <lineage>
        <taxon>Eukaryota</taxon>
        <taxon>Viridiplantae</taxon>
        <taxon>Streptophyta</taxon>
        <taxon>Embryophyta</taxon>
        <taxon>Tracheophyta</taxon>
        <taxon>Spermatophyta</taxon>
        <taxon>Magnoliopsida</taxon>
        <taxon>eudicotyledons</taxon>
        <taxon>Gunneridae</taxon>
        <taxon>Pentapetalae</taxon>
        <taxon>rosids</taxon>
        <taxon>malvids</taxon>
        <taxon>Malvales</taxon>
        <taxon>Dipterocarpaceae</taxon>
        <taxon>Rubroshorea</taxon>
    </lineage>
</organism>
<evidence type="ECO:0000313" key="1">
    <source>
        <dbReference type="EMBL" id="GKU97395.1"/>
    </source>
</evidence>
<dbReference type="EMBL" id="BPVZ01000011">
    <property type="protein sequence ID" value="GKU97395.1"/>
    <property type="molecule type" value="Genomic_DNA"/>
</dbReference>
<keyword evidence="2" id="KW-1185">Reference proteome</keyword>
<proteinExistence type="predicted"/>
<accession>A0AAV5IE59</accession>
<dbReference type="SUPFAM" id="SSF56112">
    <property type="entry name" value="Protein kinase-like (PK-like)"/>
    <property type="match status" value="1"/>
</dbReference>
<dbReference type="Gene3D" id="1.10.510.10">
    <property type="entry name" value="Transferase(Phosphotransferase) domain 1"/>
    <property type="match status" value="1"/>
</dbReference>
<dbReference type="InterPro" id="IPR011009">
    <property type="entry name" value="Kinase-like_dom_sf"/>
</dbReference>
<gene>
    <name evidence="1" type="ORF">SLEP1_g10544</name>
</gene>
<name>A0AAV5IE59_9ROSI</name>
<sequence length="162" mass="18448">MRTQGFLAPEYVRHGELTEKSDVHPSRLWQENFVDGPFPEEYYKYINSAAGSTYRIIDPYLKGKISLECLRKFLDIAYCCIHPKASEWPSMEEVEVTLAVALELEEEADSVMEAVNPNGDWVYEVVPFCLSIGENGQVPYQEPELDSGSQWDNLSVENASFL</sequence>
<evidence type="ECO:0000313" key="2">
    <source>
        <dbReference type="Proteomes" id="UP001054252"/>
    </source>
</evidence>